<feature type="transmembrane region" description="Helical" evidence="2">
    <location>
        <begin position="31"/>
        <end position="50"/>
    </location>
</feature>
<feature type="region of interest" description="Disordered" evidence="1">
    <location>
        <begin position="156"/>
        <end position="193"/>
    </location>
</feature>
<feature type="compositionally biased region" description="Basic and acidic residues" evidence="1">
    <location>
        <begin position="361"/>
        <end position="370"/>
    </location>
</feature>
<organism evidence="3 4">
    <name type="scientific">Chara braunii</name>
    <name type="common">Braun's stonewort</name>
    <dbReference type="NCBI Taxonomy" id="69332"/>
    <lineage>
        <taxon>Eukaryota</taxon>
        <taxon>Viridiplantae</taxon>
        <taxon>Streptophyta</taxon>
        <taxon>Charophyceae</taxon>
        <taxon>Charales</taxon>
        <taxon>Characeae</taxon>
        <taxon>Chara</taxon>
    </lineage>
</organism>
<dbReference type="AlphaFoldDB" id="A0A388LD28"/>
<reference evidence="3 4" key="1">
    <citation type="journal article" date="2018" name="Cell">
        <title>The Chara Genome: Secondary Complexity and Implications for Plant Terrestrialization.</title>
        <authorList>
            <person name="Nishiyama T."/>
            <person name="Sakayama H."/>
            <person name="Vries J.D."/>
            <person name="Buschmann H."/>
            <person name="Saint-Marcoux D."/>
            <person name="Ullrich K.K."/>
            <person name="Haas F.B."/>
            <person name="Vanderstraeten L."/>
            <person name="Becker D."/>
            <person name="Lang D."/>
            <person name="Vosolsobe S."/>
            <person name="Rombauts S."/>
            <person name="Wilhelmsson P.K.I."/>
            <person name="Janitza P."/>
            <person name="Kern R."/>
            <person name="Heyl A."/>
            <person name="Rumpler F."/>
            <person name="Villalobos L.I.A.C."/>
            <person name="Clay J.M."/>
            <person name="Skokan R."/>
            <person name="Toyoda A."/>
            <person name="Suzuki Y."/>
            <person name="Kagoshima H."/>
            <person name="Schijlen E."/>
            <person name="Tajeshwar N."/>
            <person name="Catarino B."/>
            <person name="Hetherington A.J."/>
            <person name="Saltykova A."/>
            <person name="Bonnot C."/>
            <person name="Breuninger H."/>
            <person name="Symeonidi A."/>
            <person name="Radhakrishnan G.V."/>
            <person name="Van Nieuwerburgh F."/>
            <person name="Deforce D."/>
            <person name="Chang C."/>
            <person name="Karol K.G."/>
            <person name="Hedrich R."/>
            <person name="Ulvskov P."/>
            <person name="Glockner G."/>
            <person name="Delwiche C.F."/>
            <person name="Petrasek J."/>
            <person name="Van de Peer Y."/>
            <person name="Friml J."/>
            <person name="Beilby M."/>
            <person name="Dolan L."/>
            <person name="Kohara Y."/>
            <person name="Sugano S."/>
            <person name="Fujiyama A."/>
            <person name="Delaux P.-M."/>
            <person name="Quint M."/>
            <person name="TheiBen G."/>
            <person name="Hagemann M."/>
            <person name="Harholt J."/>
            <person name="Dunand C."/>
            <person name="Zachgo S."/>
            <person name="Langdale J."/>
            <person name="Maumus F."/>
            <person name="Straeten D.V.D."/>
            <person name="Gould S.B."/>
            <person name="Rensing S.A."/>
        </authorList>
    </citation>
    <scope>NUCLEOTIDE SEQUENCE [LARGE SCALE GENOMIC DNA]</scope>
    <source>
        <strain evidence="3 4">S276</strain>
    </source>
</reference>
<name>A0A388LD28_CHABU</name>
<evidence type="ECO:0000313" key="4">
    <source>
        <dbReference type="Proteomes" id="UP000265515"/>
    </source>
</evidence>
<evidence type="ECO:0000313" key="3">
    <source>
        <dbReference type="EMBL" id="GBG80221.1"/>
    </source>
</evidence>
<feature type="compositionally biased region" description="Basic and acidic residues" evidence="1">
    <location>
        <begin position="174"/>
        <end position="190"/>
    </location>
</feature>
<protein>
    <submittedName>
        <fullName evidence="3">Uncharacterized protein</fullName>
    </submittedName>
</protein>
<keyword evidence="2" id="KW-1133">Transmembrane helix</keyword>
<feature type="compositionally biased region" description="Low complexity" evidence="1">
    <location>
        <begin position="408"/>
        <end position="419"/>
    </location>
</feature>
<gene>
    <name evidence="3" type="ORF">CBR_g30588</name>
</gene>
<dbReference type="Gramene" id="GBG80221">
    <property type="protein sequence ID" value="GBG80221"/>
    <property type="gene ID" value="CBR_g30588"/>
</dbReference>
<feature type="compositionally biased region" description="Polar residues" evidence="1">
    <location>
        <begin position="329"/>
        <end position="355"/>
    </location>
</feature>
<proteinExistence type="predicted"/>
<comment type="caution">
    <text evidence="3">The sequence shown here is derived from an EMBL/GenBank/DDBJ whole genome shotgun (WGS) entry which is preliminary data.</text>
</comment>
<feature type="compositionally biased region" description="Polar residues" evidence="1">
    <location>
        <begin position="294"/>
        <end position="304"/>
    </location>
</feature>
<dbReference type="EMBL" id="BFEA01000340">
    <property type="protein sequence ID" value="GBG80221.1"/>
    <property type="molecule type" value="Genomic_DNA"/>
</dbReference>
<feature type="region of interest" description="Disordered" evidence="1">
    <location>
        <begin position="265"/>
        <end position="379"/>
    </location>
</feature>
<keyword evidence="4" id="KW-1185">Reference proteome</keyword>
<dbReference type="Proteomes" id="UP000265515">
    <property type="component" value="Unassembled WGS sequence"/>
</dbReference>
<keyword evidence="2" id="KW-0812">Transmembrane</keyword>
<sequence>MASCDVSQPLEIDQPVPMALKLHKYKPNCHTMLVFTVLLSVAIMAILLNLDLEPPRFPVTISHPLGGASRDWLSSTSFLSREPNPVQSAGRGRTRTILMNNQLAKHPEGTVVDGTVAEKATRNEASALVVNGRPDSSGGTAAPQNSSIVLVGNRTAESSPHVQPIRNETMASDAQKERVGSSHDTEKKDGYNSTIVVAGNRTTDSSRDVQLRGDDSQLTQKETVVPVQKEVALEASHDLPKHVSTVIVLVVNKTVLVVNGTVQSSRDSRAAANATKLPATVTEQGLVDDRTRESSPNAQPNGNGTIAPDVKKQSVQSSQDDVEKKGGENATTVVAGNKTIDSLPQDVQSRGNDAQPTPKETAARMQKEETGESYSDLQKRNQSAAVVAVVANKPADSSQDAQPPANITKLPPTTSTLNSSTGGAFAAIQQQISKLVAEGKLGRTINEKLLNSTGGSGEGAAGNPLEGNGARLIEPVKTEEAHQDSNTAPPPPVIPTQTLVVSPVQAEAPHQDSNTALPPPVIPTQTLVVSPVQAVQPAPVINQPPFEFGHGIPPHVGTLEDYMISIDMGGDCVKGFECKFTLTTKLYYTAVAFNREIMVLLDGPELLVPDIENTVTYRTWCASFWPWAAGAYNVQIRSDCAGILMATSFSLVVHEPNVSVAEQNERRPASPCEKGTRGRWFRTPSGVYVWKTWEECDPDRAQPSNWVALLNSRGIREINFVGDSHLRVLSQHLRTLVEGGFSLNHVGYHGDIFHTIVGENGTSLTLNFYWVDGIYLNNEFGCINRGMFSGRQGEFPSNISQTADILISNSAAWTWAYCVQAKEAYDKHFPEYVAWIKSSLGPKTKWVVRSEAPFNGHDLGCSRRTNNGMRYANNMARETAKKEGAEFFNAWNIEGARFLENCGAYDPHYSCPYTFLGVAKMWGPVGEAVVTDFMHLLIYGLKH</sequence>
<feature type="region of interest" description="Disordered" evidence="1">
    <location>
        <begin position="450"/>
        <end position="469"/>
    </location>
</feature>
<accession>A0A388LD28</accession>
<keyword evidence="2" id="KW-0472">Membrane</keyword>
<evidence type="ECO:0000256" key="1">
    <source>
        <dbReference type="SAM" id="MobiDB-lite"/>
    </source>
</evidence>
<feature type="region of interest" description="Disordered" evidence="1">
    <location>
        <begin position="394"/>
        <end position="419"/>
    </location>
</feature>
<evidence type="ECO:0000256" key="2">
    <source>
        <dbReference type="SAM" id="Phobius"/>
    </source>
</evidence>